<reference evidence="3 4" key="1">
    <citation type="submission" date="2019-04" db="EMBL/GenBank/DDBJ databases">
        <title>Draft genome sequence of Youngimonas vesicularis.</title>
        <authorList>
            <person name="Hameed A."/>
        </authorList>
    </citation>
    <scope>NUCLEOTIDE SEQUENCE [LARGE SCALE GENOMIC DNA]</scope>
    <source>
        <strain evidence="3 4">CC-AMW-E</strain>
    </source>
</reference>
<dbReference type="RefSeq" id="WP_136339343.1">
    <property type="nucleotide sequence ID" value="NZ_SSMD01000004.1"/>
</dbReference>
<sequence length="132" mass="14547">MDARLLEDPYALQRHLGFEITEWSQDFARVEQPLLPHLMNRYGIPHGGVYATLLDTAMGFCGCFTGDPETKRLAMTLSMNVNYEGRAQGTRLICEGRRTGGGAKTFFAEALVTDELGTRIASGTGVFRVRGT</sequence>
<organism evidence="3 4">
    <name type="scientific">Thalassobius vesicularis</name>
    <dbReference type="NCBI Taxonomy" id="1294297"/>
    <lineage>
        <taxon>Bacteria</taxon>
        <taxon>Pseudomonadati</taxon>
        <taxon>Pseudomonadota</taxon>
        <taxon>Alphaproteobacteria</taxon>
        <taxon>Rhodobacterales</taxon>
        <taxon>Roseobacteraceae</taxon>
        <taxon>Thalassovita</taxon>
    </lineage>
</organism>
<dbReference type="EMBL" id="SSMD01000004">
    <property type="protein sequence ID" value="THD73850.1"/>
    <property type="molecule type" value="Genomic_DNA"/>
</dbReference>
<gene>
    <name evidence="3" type="ORF">E7681_09545</name>
</gene>
<dbReference type="SUPFAM" id="SSF54637">
    <property type="entry name" value="Thioesterase/thiol ester dehydrase-isomerase"/>
    <property type="match status" value="1"/>
</dbReference>
<name>A0A4S3MAJ3_9RHOB</name>
<dbReference type="InterPro" id="IPR006683">
    <property type="entry name" value="Thioestr_dom"/>
</dbReference>
<dbReference type="GO" id="GO:0016289">
    <property type="term" value="F:acyl-CoA hydrolase activity"/>
    <property type="evidence" value="ECO:0007669"/>
    <property type="project" value="UniProtKB-ARBA"/>
</dbReference>
<evidence type="ECO:0000259" key="2">
    <source>
        <dbReference type="Pfam" id="PF03061"/>
    </source>
</evidence>
<protein>
    <submittedName>
        <fullName evidence="3">PaaI family thioesterase</fullName>
    </submittedName>
</protein>
<dbReference type="InterPro" id="IPR003736">
    <property type="entry name" value="PAAI_dom"/>
</dbReference>
<keyword evidence="4" id="KW-1185">Reference proteome</keyword>
<comment type="caution">
    <text evidence="3">The sequence shown here is derived from an EMBL/GenBank/DDBJ whole genome shotgun (WGS) entry which is preliminary data.</text>
</comment>
<evidence type="ECO:0000313" key="3">
    <source>
        <dbReference type="EMBL" id="THD73850.1"/>
    </source>
</evidence>
<evidence type="ECO:0000313" key="4">
    <source>
        <dbReference type="Proteomes" id="UP000306113"/>
    </source>
</evidence>
<dbReference type="OrthoDB" id="3477511at2"/>
<dbReference type="Proteomes" id="UP000306113">
    <property type="component" value="Unassembled WGS sequence"/>
</dbReference>
<dbReference type="Gene3D" id="3.10.129.10">
    <property type="entry name" value="Hotdog Thioesterase"/>
    <property type="match status" value="1"/>
</dbReference>
<accession>A0A4S3MAJ3</accession>
<dbReference type="InterPro" id="IPR029069">
    <property type="entry name" value="HotDog_dom_sf"/>
</dbReference>
<dbReference type="AlphaFoldDB" id="A0A4S3MAJ3"/>
<proteinExistence type="predicted"/>
<dbReference type="NCBIfam" id="TIGR00369">
    <property type="entry name" value="unchar_dom_1"/>
    <property type="match status" value="1"/>
</dbReference>
<evidence type="ECO:0000256" key="1">
    <source>
        <dbReference type="ARBA" id="ARBA00022801"/>
    </source>
</evidence>
<feature type="domain" description="Thioesterase" evidence="2">
    <location>
        <begin position="42"/>
        <end position="118"/>
    </location>
</feature>
<dbReference type="Pfam" id="PF03061">
    <property type="entry name" value="4HBT"/>
    <property type="match status" value="1"/>
</dbReference>
<dbReference type="CDD" id="cd03443">
    <property type="entry name" value="PaaI_thioesterase"/>
    <property type="match status" value="1"/>
</dbReference>
<keyword evidence="1" id="KW-0378">Hydrolase</keyword>